<dbReference type="InterPro" id="IPR029087">
    <property type="entry name" value="Imm17"/>
</dbReference>
<dbReference type="HOGENOM" id="CLU_2329592_0_0_10"/>
<accession>G2Z5M4</accession>
<dbReference type="EMBL" id="FQ859183">
    <property type="protein sequence ID" value="CCB70822.1"/>
    <property type="molecule type" value="Genomic_DNA"/>
</dbReference>
<dbReference type="STRING" id="1034807.FBFL15_2851"/>
<reference evidence="2 3" key="1">
    <citation type="journal article" date="2011" name="Appl. Environ. Microbiol.">
        <title>Complete genome sequence of the fish pathogen Flavobacterium branchiophilum.</title>
        <authorList>
            <consortium name="1:IP"/>
            <consortium name="Microbial Evolutionary Genomics,F-75015 Paris"/>
            <consortium name="France 2:CNRS"/>
            <consortium name="URA2171"/>
            <consortium name="F-75015 Paris,France 3:Unite de Virologie et Immunologie Mol."/>
            <consortium name="INRA,78352 Jouy en Josas Cedex"/>
            <consortium name="France. 4:Unite de Mathemathique"/>
            <consortium name="Informatique et Genome,INRA"/>
            <consortium name="78352 Jouy en Josas Cedex"/>
            <consortium name="France. 5:CEA/Genoscope"/>
            <consortium name="Evry"/>
            <consortium name="France"/>
            <person name="Touchon M."/>
            <person name="Barbier P."/>
            <person name="Bernardet J.F."/>
            <person name="Loux V."/>
            <person name="Vacherie B."/>
            <person name="Barbe V."/>
            <person name="Rocha E.P."/>
            <person name="Duchaud E."/>
        </authorList>
    </citation>
    <scope>NUCLEOTIDE SEQUENCE [LARGE SCALE GENOMIC DNA]</scope>
    <source>
        <strain evidence="2 3">FL-15</strain>
    </source>
</reference>
<keyword evidence="1" id="KW-0812">Transmembrane</keyword>
<dbReference type="Pfam" id="PF15562">
    <property type="entry name" value="Imm17"/>
    <property type="match status" value="1"/>
</dbReference>
<dbReference type="AlphaFoldDB" id="G2Z5M4"/>
<keyword evidence="3" id="KW-1185">Reference proteome</keyword>
<proteinExistence type="predicted"/>
<evidence type="ECO:0000313" key="2">
    <source>
        <dbReference type="EMBL" id="CCB70822.1"/>
    </source>
</evidence>
<name>G2Z5M4_FLABF</name>
<keyword evidence="1" id="KW-1133">Transmembrane helix</keyword>
<keyword evidence="1" id="KW-0472">Membrane</keyword>
<sequence>MKENNTEFLENIKNWIVQIVHEHPFYIYLVVMCFLGLTLLGLYLNWKWTYFHRDNINTFWMNFLHENFSEKSIRITHAFLTIIIMILVSFIYFQKFFK</sequence>
<dbReference type="KEGG" id="fbr:FBFL15_2851"/>
<organism evidence="2 3">
    <name type="scientific">Flavobacterium branchiophilum (strain FL-15)</name>
    <dbReference type="NCBI Taxonomy" id="1034807"/>
    <lineage>
        <taxon>Bacteria</taxon>
        <taxon>Pseudomonadati</taxon>
        <taxon>Bacteroidota</taxon>
        <taxon>Flavobacteriia</taxon>
        <taxon>Flavobacteriales</taxon>
        <taxon>Flavobacteriaceae</taxon>
        <taxon>Flavobacterium</taxon>
    </lineage>
</organism>
<evidence type="ECO:0000313" key="3">
    <source>
        <dbReference type="Proteomes" id="UP000009186"/>
    </source>
</evidence>
<evidence type="ECO:0000256" key="1">
    <source>
        <dbReference type="SAM" id="Phobius"/>
    </source>
</evidence>
<protein>
    <submittedName>
        <fullName evidence="2">Uncharacterized protein</fullName>
    </submittedName>
</protein>
<gene>
    <name evidence="2" type="ordered locus">FBFL15_2851</name>
</gene>
<feature type="transmembrane region" description="Helical" evidence="1">
    <location>
        <begin position="25"/>
        <end position="46"/>
    </location>
</feature>
<dbReference type="Proteomes" id="UP000009186">
    <property type="component" value="Chromosome"/>
</dbReference>
<feature type="transmembrane region" description="Helical" evidence="1">
    <location>
        <begin position="75"/>
        <end position="93"/>
    </location>
</feature>